<keyword evidence="5 7" id="KW-0413">Isomerase</keyword>
<evidence type="ECO:0000256" key="3">
    <source>
        <dbReference type="ARBA" id="ARBA00005081"/>
    </source>
</evidence>
<evidence type="ECO:0000256" key="4">
    <source>
        <dbReference type="ARBA" id="ARBA00007439"/>
    </source>
</evidence>
<gene>
    <name evidence="7" type="primary">nanE</name>
    <name evidence="8" type="ORF">ACFO3S_01380</name>
</gene>
<evidence type="ECO:0000256" key="6">
    <source>
        <dbReference type="ARBA" id="ARBA00023277"/>
    </source>
</evidence>
<dbReference type="NCBIfam" id="NF002231">
    <property type="entry name" value="PRK01130.1"/>
    <property type="match status" value="1"/>
</dbReference>
<dbReference type="PANTHER" id="PTHR36204">
    <property type="entry name" value="N-ACETYLMANNOSAMINE-6-PHOSPHATE 2-EPIMERASE-RELATED"/>
    <property type="match status" value="1"/>
</dbReference>
<dbReference type="Pfam" id="PF04131">
    <property type="entry name" value="NanE"/>
    <property type="match status" value="1"/>
</dbReference>
<dbReference type="SUPFAM" id="SSF51366">
    <property type="entry name" value="Ribulose-phoshate binding barrel"/>
    <property type="match status" value="1"/>
</dbReference>
<protein>
    <recommendedName>
        <fullName evidence="7">Putative N-acetylmannosamine-6-phosphate 2-epimerase</fullName>
        <ecNumber evidence="7">5.1.3.9</ecNumber>
    </recommendedName>
    <alternativeName>
        <fullName evidence="7">ManNAc-6-P epimerase</fullName>
    </alternativeName>
</protein>
<dbReference type="EMBL" id="JBHSEP010000001">
    <property type="protein sequence ID" value="MFC4596874.1"/>
    <property type="molecule type" value="Genomic_DNA"/>
</dbReference>
<dbReference type="GO" id="GO:0047465">
    <property type="term" value="F:N-acylglucosamine-6-phosphate 2-epimerase activity"/>
    <property type="evidence" value="ECO:0007669"/>
    <property type="project" value="UniProtKB-EC"/>
</dbReference>
<evidence type="ECO:0000256" key="1">
    <source>
        <dbReference type="ARBA" id="ARBA00000056"/>
    </source>
</evidence>
<reference evidence="9" key="1">
    <citation type="journal article" date="2019" name="Int. J. Syst. Evol. Microbiol.">
        <title>The Global Catalogue of Microorganisms (GCM) 10K type strain sequencing project: providing services to taxonomists for standard genome sequencing and annotation.</title>
        <authorList>
            <consortium name="The Broad Institute Genomics Platform"/>
            <consortium name="The Broad Institute Genome Sequencing Center for Infectious Disease"/>
            <person name="Wu L."/>
            <person name="Ma J."/>
        </authorList>
    </citation>
    <scope>NUCLEOTIDE SEQUENCE [LARGE SCALE GENOMIC DNA]</scope>
    <source>
        <strain evidence="9">CCUG 49571</strain>
    </source>
</reference>
<evidence type="ECO:0000256" key="5">
    <source>
        <dbReference type="ARBA" id="ARBA00023235"/>
    </source>
</evidence>
<name>A0ABV9F9K7_9BACL</name>
<comment type="function">
    <text evidence="2 7">Converts N-acetylmannosamine-6-phosphate (ManNAc-6-P) to N-acetylglucosamine-6-phosphate (GlcNAc-6-P).</text>
</comment>
<comment type="caution">
    <text evidence="8">The sequence shown here is derived from an EMBL/GenBank/DDBJ whole genome shotgun (WGS) entry which is preliminary data.</text>
</comment>
<dbReference type="RefSeq" id="WP_378091448.1">
    <property type="nucleotide sequence ID" value="NZ_JBHSEP010000001.1"/>
</dbReference>
<dbReference type="InterPro" id="IPR007260">
    <property type="entry name" value="NanE"/>
</dbReference>
<comment type="catalytic activity">
    <reaction evidence="1 7">
        <text>an N-acyl-D-glucosamine 6-phosphate = an N-acyl-D-mannosamine 6-phosphate</text>
        <dbReference type="Rhea" id="RHEA:23932"/>
        <dbReference type="ChEBI" id="CHEBI:57599"/>
        <dbReference type="ChEBI" id="CHEBI:57666"/>
        <dbReference type="EC" id="5.1.3.9"/>
    </reaction>
</comment>
<dbReference type="EC" id="5.1.3.9" evidence="7"/>
<dbReference type="Proteomes" id="UP001596028">
    <property type="component" value="Unassembled WGS sequence"/>
</dbReference>
<evidence type="ECO:0000256" key="7">
    <source>
        <dbReference type="HAMAP-Rule" id="MF_01235"/>
    </source>
</evidence>
<accession>A0ABV9F9K7</accession>
<keyword evidence="9" id="KW-1185">Reference proteome</keyword>
<organism evidence="8 9">
    <name type="scientific">Cohnella hongkongensis</name>
    <dbReference type="NCBI Taxonomy" id="178337"/>
    <lineage>
        <taxon>Bacteria</taxon>
        <taxon>Bacillati</taxon>
        <taxon>Bacillota</taxon>
        <taxon>Bacilli</taxon>
        <taxon>Bacillales</taxon>
        <taxon>Paenibacillaceae</taxon>
        <taxon>Cohnella</taxon>
    </lineage>
</organism>
<evidence type="ECO:0000256" key="2">
    <source>
        <dbReference type="ARBA" id="ARBA00002147"/>
    </source>
</evidence>
<dbReference type="HAMAP" id="MF_01235">
    <property type="entry name" value="ManNAc6P_epimer"/>
    <property type="match status" value="1"/>
</dbReference>
<dbReference type="PANTHER" id="PTHR36204:SF1">
    <property type="entry name" value="N-ACETYLMANNOSAMINE-6-PHOSPHATE 2-EPIMERASE-RELATED"/>
    <property type="match status" value="1"/>
</dbReference>
<dbReference type="InterPro" id="IPR013785">
    <property type="entry name" value="Aldolase_TIM"/>
</dbReference>
<keyword evidence="6 7" id="KW-0119">Carbohydrate metabolism</keyword>
<proteinExistence type="inferred from homology"/>
<evidence type="ECO:0000313" key="9">
    <source>
        <dbReference type="Proteomes" id="UP001596028"/>
    </source>
</evidence>
<sequence length="226" mass="24129">MNSKLIGRGLVVSCQALEHEPLHGSHHMVAMARAARQSGAIGIRANGTADIRAIKTEIGLPVIGLVKRETAGFEVYITPTVEAALEVHRAGADIVAIDGTSRPRPDGLPLADVLKRLKQAGVRVMADISTYEEGLRAADWGADYVSTTLCGYTRETQETELPNLDLVGRLADALTVPVVAEGGIYEPSQAVEALRRGAAFVVVGSAITRPQWITERYTSAIRTYGA</sequence>
<dbReference type="Gene3D" id="3.20.20.70">
    <property type="entry name" value="Aldolase class I"/>
    <property type="match status" value="1"/>
</dbReference>
<dbReference type="CDD" id="cd04729">
    <property type="entry name" value="NanE"/>
    <property type="match status" value="1"/>
</dbReference>
<evidence type="ECO:0000313" key="8">
    <source>
        <dbReference type="EMBL" id="MFC4596874.1"/>
    </source>
</evidence>
<comment type="similarity">
    <text evidence="4 7">Belongs to the NanE family.</text>
</comment>
<dbReference type="InterPro" id="IPR011060">
    <property type="entry name" value="RibuloseP-bd_barrel"/>
</dbReference>
<comment type="pathway">
    <text evidence="3 7">Amino-sugar metabolism; N-acetylneuraminate degradation; D-fructose 6-phosphate from N-acetylneuraminate: step 3/5.</text>
</comment>